<gene>
    <name evidence="1" type="ORF">QR98_0010210</name>
</gene>
<proteinExistence type="predicted"/>
<evidence type="ECO:0000313" key="2">
    <source>
        <dbReference type="Proteomes" id="UP000616769"/>
    </source>
</evidence>
<reference evidence="1 2" key="1">
    <citation type="journal article" date="2015" name="Parasit. Vectors">
        <title>Draft genome of the scabies mite.</title>
        <authorList>
            <person name="Rider S.D.Jr."/>
            <person name="Morgan M.S."/>
            <person name="Arlian L.G."/>
        </authorList>
    </citation>
    <scope>NUCLEOTIDE SEQUENCE [LARGE SCALE GENOMIC DNA]</scope>
    <source>
        <strain evidence="1">Arlian Lab</strain>
    </source>
</reference>
<dbReference type="EMBL" id="JXLN01002379">
    <property type="protein sequence ID" value="KPM02605.1"/>
    <property type="molecule type" value="Genomic_DNA"/>
</dbReference>
<dbReference type="Proteomes" id="UP000616769">
    <property type="component" value="Unassembled WGS sequence"/>
</dbReference>
<dbReference type="AlphaFoldDB" id="A0A131ZWE3"/>
<accession>A0A131ZWE3</accession>
<evidence type="ECO:0000313" key="1">
    <source>
        <dbReference type="EMBL" id="KPM02605.1"/>
    </source>
</evidence>
<sequence>MTALALGAGSQLMFCFITGIFWPVETMIAFLRYISYAMPQTKPMESFRHILIRGFDLSKPAVLNGYLITMAWIAFFLILAIIYLFYNN</sequence>
<protein>
    <submittedName>
        <fullName evidence="1">Uncharacterized protein</fullName>
    </submittedName>
</protein>
<name>A0A131ZWE3_SARSC</name>
<comment type="caution">
    <text evidence="1">The sequence shown here is derived from an EMBL/GenBank/DDBJ whole genome shotgun (WGS) entry which is preliminary data.</text>
</comment>
<dbReference type="VEuPathDB" id="VectorBase:SSCA008518"/>
<organism evidence="1 2">
    <name type="scientific">Sarcoptes scabiei</name>
    <name type="common">Itch mite</name>
    <name type="synonym">Acarus scabiei</name>
    <dbReference type="NCBI Taxonomy" id="52283"/>
    <lineage>
        <taxon>Eukaryota</taxon>
        <taxon>Metazoa</taxon>
        <taxon>Ecdysozoa</taxon>
        <taxon>Arthropoda</taxon>
        <taxon>Chelicerata</taxon>
        <taxon>Arachnida</taxon>
        <taxon>Acari</taxon>
        <taxon>Acariformes</taxon>
        <taxon>Sarcoptiformes</taxon>
        <taxon>Astigmata</taxon>
        <taxon>Psoroptidia</taxon>
        <taxon>Sarcoptoidea</taxon>
        <taxon>Sarcoptidae</taxon>
        <taxon>Sarcoptinae</taxon>
        <taxon>Sarcoptes</taxon>
    </lineage>
</organism>